<dbReference type="EMBL" id="CP044331">
    <property type="protein sequence ID" value="QGM96587.1"/>
    <property type="molecule type" value="Genomic_DNA"/>
</dbReference>
<keyword evidence="3" id="KW-1185">Reference proteome</keyword>
<dbReference type="KEGG" id="mpar:F7D14_03195"/>
<organism evidence="2 3">
    <name type="scientific">Methylocystis parvus</name>
    <dbReference type="NCBI Taxonomy" id="134"/>
    <lineage>
        <taxon>Bacteria</taxon>
        <taxon>Pseudomonadati</taxon>
        <taxon>Pseudomonadota</taxon>
        <taxon>Alphaproteobacteria</taxon>
        <taxon>Hyphomicrobiales</taxon>
        <taxon>Methylocystaceae</taxon>
        <taxon>Methylocystis</taxon>
    </lineage>
</organism>
<evidence type="ECO:0000313" key="2">
    <source>
        <dbReference type="EMBL" id="QGM96587.1"/>
    </source>
</evidence>
<gene>
    <name evidence="2" type="ORF">F7D14_03195</name>
</gene>
<reference evidence="2 3" key="1">
    <citation type="submission" date="2019-09" db="EMBL/GenBank/DDBJ databases">
        <title>Isolation and complete genome sequencing of Methylocystis species.</title>
        <authorList>
            <person name="Rumah B.L."/>
            <person name="Stead C.E."/>
            <person name="Stevens B.C."/>
            <person name="Minton N.P."/>
            <person name="Grosse-Honebrink A."/>
            <person name="Zhang Y."/>
        </authorList>
    </citation>
    <scope>NUCLEOTIDE SEQUENCE [LARGE SCALE GENOMIC DNA]</scope>
    <source>
        <strain evidence="2 3">BRCS2</strain>
    </source>
</reference>
<keyword evidence="1" id="KW-0732">Signal</keyword>
<proteinExistence type="predicted"/>
<feature type="chain" id="PRO_5025445576" evidence="1">
    <location>
        <begin position="37"/>
        <end position="110"/>
    </location>
</feature>
<name>A0A6B8LW00_9HYPH</name>
<accession>A0A6B8LW00</accession>
<dbReference type="Proteomes" id="UP000422569">
    <property type="component" value="Chromosome"/>
</dbReference>
<feature type="signal peptide" evidence="1">
    <location>
        <begin position="1"/>
        <end position="36"/>
    </location>
</feature>
<dbReference type="RefSeq" id="WP_154419655.1">
    <property type="nucleotide sequence ID" value="NZ_CP044331.1"/>
</dbReference>
<dbReference type="AlphaFoldDB" id="A0A6B8LW00"/>
<evidence type="ECO:0000256" key="1">
    <source>
        <dbReference type="SAM" id="SignalP"/>
    </source>
</evidence>
<sequence length="110" mass="12077">MVPQRSPKEPDAKISRLTPGAAPLLLSLLLASPSWAGDAPTGFNYCAPPHRPDCIDAAEPPGDCERDVQAFIKTVFKYRSCLEKESERAVREANDALEAWKCYTGALKCR</sequence>
<evidence type="ECO:0000313" key="3">
    <source>
        <dbReference type="Proteomes" id="UP000422569"/>
    </source>
</evidence>
<protein>
    <submittedName>
        <fullName evidence="2">Uncharacterized protein</fullName>
    </submittedName>
</protein>